<organism evidence="1">
    <name type="scientific">Triticum aestivum</name>
    <name type="common">Wheat</name>
    <dbReference type="NCBI Taxonomy" id="4565"/>
    <lineage>
        <taxon>Eukaryota</taxon>
        <taxon>Viridiplantae</taxon>
        <taxon>Streptophyta</taxon>
        <taxon>Embryophyta</taxon>
        <taxon>Tracheophyta</taxon>
        <taxon>Spermatophyta</taxon>
        <taxon>Magnoliopsida</taxon>
        <taxon>Liliopsida</taxon>
        <taxon>Poales</taxon>
        <taxon>Poaceae</taxon>
        <taxon>BOP clade</taxon>
        <taxon>Pooideae</taxon>
        <taxon>Triticodae</taxon>
        <taxon>Triticeae</taxon>
        <taxon>Triticinae</taxon>
        <taxon>Triticum</taxon>
    </lineage>
</organism>
<evidence type="ECO:0000313" key="1">
    <source>
        <dbReference type="EMBL" id="KAF7026975.1"/>
    </source>
</evidence>
<feature type="non-terminal residue" evidence="1">
    <location>
        <position position="11"/>
    </location>
</feature>
<reference evidence="1" key="2">
    <citation type="submission" date="2020-03" db="EMBL/GenBank/DDBJ databases">
        <title>The second near-complete assembly of the hexaploid bread wheat (Triticum aestivum) genome.</title>
        <authorList>
            <person name="Zimin A.V."/>
            <person name="Puiu D."/>
            <person name="Shumante A."/>
            <person name="Alonge M."/>
            <person name="Salzberg S.L."/>
        </authorList>
    </citation>
    <scope>NUCLEOTIDE SEQUENCE</scope>
    <source>
        <tissue evidence="1">Leaf</tissue>
    </source>
</reference>
<reference evidence="1" key="1">
    <citation type="journal article" date="2017" name="Gigascience">
        <title>The first near-complete assembly of the hexaploid bread wheat genome, Triticum aestivum.</title>
        <authorList>
            <person name="Zimin A.V."/>
            <person name="Puiu D."/>
            <person name="Hall R."/>
            <person name="Kingan S."/>
            <person name="Clavijo B.J."/>
            <person name="Salzberg S.L."/>
        </authorList>
    </citation>
    <scope>NUCLEOTIDE SEQUENCE</scope>
    <source>
        <tissue evidence="1">Leaf</tissue>
    </source>
</reference>
<dbReference type="EMBL" id="CM022218">
    <property type="protein sequence ID" value="KAF7026975.1"/>
    <property type="molecule type" value="Genomic_DNA"/>
</dbReference>
<feature type="non-terminal residue" evidence="1">
    <location>
        <position position="1"/>
    </location>
</feature>
<name>A0A9R1JRG4_WHEAT</name>
<protein>
    <submittedName>
        <fullName evidence="1">Uncharacterized protein</fullName>
    </submittedName>
</protein>
<accession>A0A9R1JRG4</accession>
<dbReference type="Proteomes" id="UP000815260">
    <property type="component" value="Chromosome 3B"/>
</dbReference>
<comment type="caution">
    <text evidence="1">The sequence shown here is derived from an EMBL/GenBank/DDBJ whole genome shotgun (WGS) entry which is preliminary data.</text>
</comment>
<gene>
    <name evidence="1" type="ORF">CFC21_039054</name>
</gene>
<proteinExistence type="predicted"/>
<sequence length="11" mass="920">CGWGGRGGGGG</sequence>